<dbReference type="EMBL" id="VJEZ01000006">
    <property type="protein sequence ID" value="MWZ40085.1"/>
    <property type="molecule type" value="Genomic_DNA"/>
</dbReference>
<protein>
    <submittedName>
        <fullName evidence="8">DUF4102 domain-containing protein</fullName>
    </submittedName>
</protein>
<dbReference type="InterPro" id="IPR038488">
    <property type="entry name" value="Integrase_DNA-bd_sf"/>
</dbReference>
<dbReference type="AlphaFoldDB" id="A0A6I4RVH3"/>
<evidence type="ECO:0000256" key="2">
    <source>
        <dbReference type="ARBA" id="ARBA00022908"/>
    </source>
</evidence>
<dbReference type="Pfam" id="PF00589">
    <property type="entry name" value="Phage_integrase"/>
    <property type="match status" value="1"/>
</dbReference>
<dbReference type="InterPro" id="IPR044068">
    <property type="entry name" value="CB"/>
</dbReference>
<accession>A0A6I4RVH3</accession>
<evidence type="ECO:0000313" key="8">
    <source>
        <dbReference type="EMBL" id="MWZ40085.1"/>
    </source>
</evidence>
<evidence type="ECO:0000259" key="7">
    <source>
        <dbReference type="PROSITE" id="PS51900"/>
    </source>
</evidence>
<evidence type="ECO:0000256" key="4">
    <source>
        <dbReference type="ARBA" id="ARBA00023172"/>
    </source>
</evidence>
<sequence>MNINNINHSGKSTHDEKVKLDTNLYLVIKPTNTKSFMYRYYFKGKAQSMGLGGYPTITYKKAREEARTLNIAKEQGIDPKVYRANQTIDQDKLFENIANDWFSKKKSELRKVTLSGYEKALQSDIIPHFKDKSIDTIKLREIAIFLQRHCSNSNAKQMKYKAILSGIYNYATLLNLCEHNLMLNDFKHILAPKTNGHYAFINPILDSDNLSLLLQKIDSLDAGIAATKTALQIAPLLAFRPTLLTILRWSYYKPKEAILVIPAKKMKANQDFIQPLSRQAQELIDSMRPYKKSDYIFTNKKGKPIDPNRLRNLIQQDLGFDGKTLPRQTMHGFRHIVSTLLYSLQREYKWQTEALELILDHRKRNQIQAIYNTYQYIEERREILQTLADYFDNLKFNN</sequence>
<gene>
    <name evidence="8" type="ORF">FNC33_05930</name>
</gene>
<dbReference type="SUPFAM" id="SSF56349">
    <property type="entry name" value="DNA breaking-rejoining enzymes"/>
    <property type="match status" value="1"/>
</dbReference>
<dbReference type="Pfam" id="PF22022">
    <property type="entry name" value="Phage_int_M"/>
    <property type="match status" value="1"/>
</dbReference>
<evidence type="ECO:0000313" key="9">
    <source>
        <dbReference type="Proteomes" id="UP000469081"/>
    </source>
</evidence>
<dbReference type="InterPro" id="IPR050808">
    <property type="entry name" value="Phage_Integrase"/>
</dbReference>
<dbReference type="InterPro" id="IPR053876">
    <property type="entry name" value="Phage_int_M"/>
</dbReference>
<dbReference type="InterPro" id="IPR002104">
    <property type="entry name" value="Integrase_catalytic"/>
</dbReference>
<dbReference type="PANTHER" id="PTHR30629">
    <property type="entry name" value="PROPHAGE INTEGRASE"/>
    <property type="match status" value="1"/>
</dbReference>
<dbReference type="PANTHER" id="PTHR30629:SF2">
    <property type="entry name" value="PROPHAGE INTEGRASE INTS-RELATED"/>
    <property type="match status" value="1"/>
</dbReference>
<evidence type="ECO:0000256" key="3">
    <source>
        <dbReference type="ARBA" id="ARBA00023125"/>
    </source>
</evidence>
<dbReference type="PROSITE" id="PS51898">
    <property type="entry name" value="TYR_RECOMBINASE"/>
    <property type="match status" value="1"/>
</dbReference>
<dbReference type="InterPro" id="IPR011010">
    <property type="entry name" value="DNA_brk_join_enz"/>
</dbReference>
<dbReference type="GO" id="GO:0006310">
    <property type="term" value="P:DNA recombination"/>
    <property type="evidence" value="ECO:0007669"/>
    <property type="project" value="UniProtKB-KW"/>
</dbReference>
<proteinExistence type="inferred from homology"/>
<dbReference type="Gene3D" id="1.10.150.130">
    <property type="match status" value="1"/>
</dbReference>
<comment type="caution">
    <text evidence="8">The sequence shown here is derived from an EMBL/GenBank/DDBJ whole genome shotgun (WGS) entry which is preliminary data.</text>
</comment>
<dbReference type="GO" id="GO:0015074">
    <property type="term" value="P:DNA integration"/>
    <property type="evidence" value="ECO:0007669"/>
    <property type="project" value="UniProtKB-KW"/>
</dbReference>
<evidence type="ECO:0000256" key="5">
    <source>
        <dbReference type="PROSITE-ProRule" id="PRU01248"/>
    </source>
</evidence>
<dbReference type="InterPro" id="IPR010998">
    <property type="entry name" value="Integrase_recombinase_N"/>
</dbReference>
<dbReference type="InterPro" id="IPR025166">
    <property type="entry name" value="Integrase_DNA_bind_dom"/>
</dbReference>
<keyword evidence="3 5" id="KW-0238">DNA-binding</keyword>
<dbReference type="GO" id="GO:0003677">
    <property type="term" value="F:DNA binding"/>
    <property type="evidence" value="ECO:0007669"/>
    <property type="project" value="UniProtKB-UniRule"/>
</dbReference>
<name>A0A6I4RVH3_FRATU</name>
<organism evidence="8 9">
    <name type="scientific">Francisella tularensis</name>
    <dbReference type="NCBI Taxonomy" id="263"/>
    <lineage>
        <taxon>Bacteria</taxon>
        <taxon>Pseudomonadati</taxon>
        <taxon>Pseudomonadota</taxon>
        <taxon>Gammaproteobacteria</taxon>
        <taxon>Thiotrichales</taxon>
        <taxon>Francisellaceae</taxon>
        <taxon>Francisella</taxon>
    </lineage>
</organism>
<comment type="similarity">
    <text evidence="1">Belongs to the 'phage' integrase family.</text>
</comment>
<dbReference type="Pfam" id="PF13356">
    <property type="entry name" value="Arm-DNA-bind_3"/>
    <property type="match status" value="1"/>
</dbReference>
<evidence type="ECO:0000256" key="1">
    <source>
        <dbReference type="ARBA" id="ARBA00008857"/>
    </source>
</evidence>
<reference evidence="8 9" key="1">
    <citation type="submission" date="2019-06" db="EMBL/GenBank/DDBJ databases">
        <title>Phylogeography and genetic diversity of Francisella tularensis subsp. holarctica in France (1947-2018).</title>
        <authorList>
            <person name="Kevin M."/>
            <person name="Madani N."/>
            <person name="Maurin M."/>
        </authorList>
    </citation>
    <scope>NUCLEOTIDE SEQUENCE [LARGE SCALE GENOMIC DNA]</scope>
    <source>
        <strain evidence="8 9">ATCC 15482</strain>
    </source>
</reference>
<keyword evidence="2" id="KW-0229">DNA integration</keyword>
<dbReference type="Gene3D" id="3.30.160.390">
    <property type="entry name" value="Integrase, DNA-binding domain"/>
    <property type="match status" value="1"/>
</dbReference>
<dbReference type="InterPro" id="IPR013762">
    <property type="entry name" value="Integrase-like_cat_sf"/>
</dbReference>
<keyword evidence="4" id="KW-0233">DNA recombination</keyword>
<evidence type="ECO:0000259" key="6">
    <source>
        <dbReference type="PROSITE" id="PS51898"/>
    </source>
</evidence>
<feature type="domain" description="Core-binding (CB)" evidence="7">
    <location>
        <begin position="92"/>
        <end position="172"/>
    </location>
</feature>
<dbReference type="PROSITE" id="PS51900">
    <property type="entry name" value="CB"/>
    <property type="match status" value="1"/>
</dbReference>
<dbReference type="Proteomes" id="UP000469081">
    <property type="component" value="Unassembled WGS sequence"/>
</dbReference>
<dbReference type="RefSeq" id="WP_003038408.1">
    <property type="nucleotide sequence ID" value="NZ_VJEZ01000006.1"/>
</dbReference>
<feature type="domain" description="Tyr recombinase" evidence="6">
    <location>
        <begin position="200"/>
        <end position="385"/>
    </location>
</feature>
<dbReference type="Gene3D" id="1.10.443.10">
    <property type="entry name" value="Intergrase catalytic core"/>
    <property type="match status" value="1"/>
</dbReference>